<feature type="region of interest" description="Disordered" evidence="8">
    <location>
        <begin position="733"/>
        <end position="758"/>
    </location>
</feature>
<evidence type="ECO:0000256" key="7">
    <source>
        <dbReference type="HAMAP-Rule" id="MF_01895"/>
    </source>
</evidence>
<dbReference type="InterPro" id="IPR050180">
    <property type="entry name" value="RNR_Ribonuclease"/>
</dbReference>
<proteinExistence type="inferred from homology"/>
<dbReference type="GO" id="GO:0003723">
    <property type="term" value="F:RNA binding"/>
    <property type="evidence" value="ECO:0007669"/>
    <property type="project" value="UniProtKB-UniRule"/>
</dbReference>
<name>A0A2G4YQA8_9PROT</name>
<keyword evidence="3 7" id="KW-0540">Nuclease</keyword>
<dbReference type="GO" id="GO:0005829">
    <property type="term" value="C:cytosol"/>
    <property type="evidence" value="ECO:0007669"/>
    <property type="project" value="TreeGrafter"/>
</dbReference>
<feature type="compositionally biased region" description="Basic residues" evidence="8">
    <location>
        <begin position="734"/>
        <end position="744"/>
    </location>
</feature>
<dbReference type="NCBIfam" id="TIGR02063">
    <property type="entry name" value="RNase_R"/>
    <property type="match status" value="1"/>
</dbReference>
<dbReference type="InterPro" id="IPR003029">
    <property type="entry name" value="S1_domain"/>
</dbReference>
<dbReference type="InParanoid" id="A0A2G4YQA8"/>
<dbReference type="CDD" id="cd04471">
    <property type="entry name" value="S1_RNase_R"/>
    <property type="match status" value="1"/>
</dbReference>
<feature type="domain" description="S1 motif" evidence="9">
    <location>
        <begin position="644"/>
        <end position="714"/>
    </location>
</feature>
<dbReference type="InterPro" id="IPR004476">
    <property type="entry name" value="RNase_II/RNase_R"/>
</dbReference>
<evidence type="ECO:0000256" key="5">
    <source>
        <dbReference type="ARBA" id="ARBA00022839"/>
    </source>
</evidence>
<keyword evidence="11" id="KW-1185">Reference proteome</keyword>
<keyword evidence="2 7" id="KW-0963">Cytoplasm</keyword>
<dbReference type="AlphaFoldDB" id="A0A2G4YQA8"/>
<dbReference type="Pfam" id="PF00773">
    <property type="entry name" value="RNB"/>
    <property type="match status" value="1"/>
</dbReference>
<evidence type="ECO:0000256" key="6">
    <source>
        <dbReference type="ARBA" id="ARBA00022884"/>
    </source>
</evidence>
<comment type="catalytic activity">
    <reaction evidence="1 7">
        <text>Exonucleolytic cleavage in the 3'- to 5'-direction to yield nucleoside 5'-phosphates.</text>
        <dbReference type="EC" id="3.1.13.1"/>
    </reaction>
</comment>
<dbReference type="PROSITE" id="PS50126">
    <property type="entry name" value="S1"/>
    <property type="match status" value="1"/>
</dbReference>
<dbReference type="GO" id="GO:0008859">
    <property type="term" value="F:exoribonuclease II activity"/>
    <property type="evidence" value="ECO:0007669"/>
    <property type="project" value="UniProtKB-UniRule"/>
</dbReference>
<evidence type="ECO:0000313" key="11">
    <source>
        <dbReference type="Proteomes" id="UP000229730"/>
    </source>
</evidence>
<organism evidence="10 11">
    <name type="scientific">Paremcibacter congregatus</name>
    <dbReference type="NCBI Taxonomy" id="2043170"/>
    <lineage>
        <taxon>Bacteria</taxon>
        <taxon>Pseudomonadati</taxon>
        <taxon>Pseudomonadota</taxon>
        <taxon>Alphaproteobacteria</taxon>
        <taxon>Emcibacterales</taxon>
        <taxon>Emcibacteraceae</taxon>
        <taxon>Paremcibacter</taxon>
    </lineage>
</organism>
<keyword evidence="4 7" id="KW-0378">Hydrolase</keyword>
<evidence type="ECO:0000256" key="8">
    <source>
        <dbReference type="SAM" id="MobiDB-lite"/>
    </source>
</evidence>
<evidence type="ECO:0000256" key="2">
    <source>
        <dbReference type="ARBA" id="ARBA00022490"/>
    </source>
</evidence>
<dbReference type="InterPro" id="IPR001900">
    <property type="entry name" value="RNase_II/R"/>
</dbReference>
<comment type="subcellular location">
    <subcellularLocation>
        <location evidence="7">Cytoplasm</location>
    </subcellularLocation>
</comment>
<evidence type="ECO:0000313" key="10">
    <source>
        <dbReference type="EMBL" id="PHZ83646.1"/>
    </source>
</evidence>
<dbReference type="OrthoDB" id="9764149at2"/>
<dbReference type="EMBL" id="PDEM01000031">
    <property type="protein sequence ID" value="PHZ83646.1"/>
    <property type="molecule type" value="Genomic_DNA"/>
</dbReference>
<dbReference type="Pfam" id="PF17876">
    <property type="entry name" value="CSD2"/>
    <property type="match status" value="1"/>
</dbReference>
<dbReference type="RefSeq" id="WP_099474634.1">
    <property type="nucleotide sequence ID" value="NZ_CP041025.1"/>
</dbReference>
<dbReference type="Proteomes" id="UP000229730">
    <property type="component" value="Unassembled WGS sequence"/>
</dbReference>
<keyword evidence="5 7" id="KW-0269">Exonuclease</keyword>
<protein>
    <recommendedName>
        <fullName evidence="7">Ribonuclease R</fullName>
        <shortName evidence="7">RNase R</shortName>
        <ecNumber evidence="7">3.1.13.1</ecNumber>
    </recommendedName>
</protein>
<comment type="caution">
    <text evidence="10">The sequence shown here is derived from an EMBL/GenBank/DDBJ whole genome shotgun (WGS) entry which is preliminary data.</text>
</comment>
<comment type="function">
    <text evidence="7">3'-5' exoribonuclease that releases 5'-nucleoside monophosphates and is involved in maturation of structured RNAs.</text>
</comment>
<dbReference type="InterPro" id="IPR022966">
    <property type="entry name" value="RNase_II/R_CS"/>
</dbReference>
<evidence type="ECO:0000256" key="3">
    <source>
        <dbReference type="ARBA" id="ARBA00022722"/>
    </source>
</evidence>
<dbReference type="SMART" id="SM00316">
    <property type="entry name" value="S1"/>
    <property type="match status" value="1"/>
</dbReference>
<dbReference type="Gene3D" id="2.40.50.140">
    <property type="entry name" value="Nucleic acid-binding proteins"/>
    <property type="match status" value="1"/>
</dbReference>
<accession>A0A2G4YQA8</accession>
<dbReference type="GO" id="GO:0006402">
    <property type="term" value="P:mRNA catabolic process"/>
    <property type="evidence" value="ECO:0007669"/>
    <property type="project" value="TreeGrafter"/>
</dbReference>
<sequence length="758" mass="85122">MAPKKDIPFPTQDDVLAYVRENPSKISKRDIARAFHIRGDQRIKLKKLLREMTEAGQLDKGHKGQIHVSGELPPVCVVEVTGIDKMGDLTARPTNWPLKGQPEDTPPPLVTIFADDKRGNLARGDQALVRLTQNRDVKELSYVARVIRKLERTSSLVMGIFRAQDDNVAMVQPTDKKDRNQYLIARKDWGKARDGELVLVDVREKKSTRRHMGPKRAVVMECLGTLDDPRSISLIAIHTHGILTEFADQTIEEAQRSVPPVLGNRTDLRDIPLITVDPADARDHDDAIWAERDPDPKNKDGWHIIVAIADVAHYVTPGSSLESDAWKRGNSTYFPDRVVPMLPEALSNGLCSLQEGEDRYTLAVHIWFDQRGKKIRHKYVRGLMRSAAGLSYEEFQNAHDGKVSQKARPLMDSVIEPLYGAFACMQKGREYREPLNLVMPERKILLDEAGNVTGIHPRKALDAHKLVEEFMIQANVAAAEELELKGWPCIYRVHEQPSEEKLNNLREFLGSLGYNFAKGMVQRPKLFNNILRKVEDTPQRDVINIIILRTQSQAVYSTDNLGHFGLSLARYAHFTSPIRRYADLMVHRALIGALKLGNDGLDKLDREKLSETAAHISKTERISMVAERECTDRFVAAYMSQHVGEEFTATIAGVSRAGLFVTFSESGGDGFIPVSSMVGDYFRHDAELHLLEGEYTGIVYQLGDSITVLLKEANGVTGGLLCQLIDPDLLAKGKPNKAKTRGRTQGREGRSNRPRRKR</sequence>
<evidence type="ECO:0000259" key="9">
    <source>
        <dbReference type="PROSITE" id="PS50126"/>
    </source>
</evidence>
<dbReference type="InterPro" id="IPR040476">
    <property type="entry name" value="CSD2"/>
</dbReference>
<gene>
    <name evidence="7 10" type="primary">rnr</name>
    <name evidence="10" type="ORF">CRD36_14800</name>
</gene>
<dbReference type="NCBIfam" id="TIGR00358">
    <property type="entry name" value="3_prime_RNase"/>
    <property type="match status" value="1"/>
</dbReference>
<dbReference type="HAMAP" id="MF_01895">
    <property type="entry name" value="RNase_R"/>
    <property type="match status" value="1"/>
</dbReference>
<comment type="similarity">
    <text evidence="7">Belongs to the RNR ribonuclease family. RNase R subfamily.</text>
</comment>
<dbReference type="InterPro" id="IPR011805">
    <property type="entry name" value="RNase_R"/>
</dbReference>
<dbReference type="SMART" id="SM00955">
    <property type="entry name" value="RNB"/>
    <property type="match status" value="1"/>
</dbReference>
<dbReference type="SUPFAM" id="SSF50249">
    <property type="entry name" value="Nucleic acid-binding proteins"/>
    <property type="match status" value="2"/>
</dbReference>
<evidence type="ECO:0000256" key="4">
    <source>
        <dbReference type="ARBA" id="ARBA00022801"/>
    </source>
</evidence>
<dbReference type="FunCoup" id="A0A2G4YQA8">
    <property type="interactions" value="516"/>
</dbReference>
<dbReference type="PANTHER" id="PTHR23355">
    <property type="entry name" value="RIBONUCLEASE"/>
    <property type="match status" value="1"/>
</dbReference>
<dbReference type="EC" id="3.1.13.1" evidence="7"/>
<dbReference type="InterPro" id="IPR012340">
    <property type="entry name" value="NA-bd_OB-fold"/>
</dbReference>
<dbReference type="PROSITE" id="PS01175">
    <property type="entry name" value="RIBONUCLEASE_II"/>
    <property type="match status" value="1"/>
</dbReference>
<keyword evidence="6 7" id="KW-0694">RNA-binding</keyword>
<evidence type="ECO:0000256" key="1">
    <source>
        <dbReference type="ARBA" id="ARBA00001849"/>
    </source>
</evidence>
<reference evidence="10 11" key="1">
    <citation type="submission" date="2017-10" db="EMBL/GenBank/DDBJ databases">
        <title>Frigbacter circumglobatus gen. nov. sp. nov., isolated from sediment cultured in situ.</title>
        <authorList>
            <person name="Zhao Z."/>
        </authorList>
    </citation>
    <scope>NUCLEOTIDE SEQUENCE [LARGE SCALE GENOMIC DNA]</scope>
    <source>
        <strain evidence="10 11">ZYL</strain>
    </source>
</reference>
<dbReference type="PANTHER" id="PTHR23355:SF9">
    <property type="entry name" value="DIS3-LIKE EXONUCLEASE 2"/>
    <property type="match status" value="1"/>
</dbReference>